<sequence length="188" mass="21389">MSTRKLLCLTALGNPEPLYQNTRHNAGVIILKMLKNEFCPEAVLKTSNVSPHVQYCSDPASNILMLFNKTQYMNLSGHAVIPAWRKLPHDTVHVVLHDELNISLGKVQYRKPGTSFRGHNGIRDIIKMKGDDKFDKLGIGIDRPDSRDPKIVADYVLSKFTDAEMRILQYESFQKAVEHTRKLLPHRA</sequence>
<dbReference type="GO" id="GO:0000049">
    <property type="term" value="F:tRNA binding"/>
    <property type="evidence" value="ECO:0007669"/>
    <property type="project" value="UniProtKB-KW"/>
</dbReference>
<dbReference type="SUPFAM" id="SSF53178">
    <property type="entry name" value="Peptidyl-tRNA hydrolase-like"/>
    <property type="match status" value="1"/>
</dbReference>
<dbReference type="PANTHER" id="PTHR17224">
    <property type="entry name" value="PEPTIDYL-TRNA HYDROLASE"/>
    <property type="match status" value="1"/>
</dbReference>
<keyword evidence="3" id="KW-0378">Hydrolase</keyword>
<dbReference type="InterPro" id="IPR018171">
    <property type="entry name" value="Pept_tRNA_hydro_CS"/>
</dbReference>
<reference evidence="6 7" key="1">
    <citation type="submission" date="2014-03" db="EMBL/GenBank/DDBJ databases">
        <title>The genome of Kluyveromyces dobzhanskii.</title>
        <authorList>
            <person name="Nystedt B."/>
            <person name="Astrom S."/>
        </authorList>
    </citation>
    <scope>NUCLEOTIDE SEQUENCE [LARGE SCALE GENOMIC DNA]</scope>
    <source>
        <strain evidence="6 7">CBS 2104</strain>
    </source>
</reference>
<dbReference type="Gene3D" id="3.40.50.1470">
    <property type="entry name" value="Peptidyl-tRNA hydrolase"/>
    <property type="match status" value="1"/>
</dbReference>
<gene>
    <name evidence="6" type="ORF">KLDO_g1318</name>
</gene>
<organism evidence="6 7">
    <name type="scientific">Kluyveromyces dobzhanskii CBS 2104</name>
    <dbReference type="NCBI Taxonomy" id="1427455"/>
    <lineage>
        <taxon>Eukaryota</taxon>
        <taxon>Fungi</taxon>
        <taxon>Dikarya</taxon>
        <taxon>Ascomycota</taxon>
        <taxon>Saccharomycotina</taxon>
        <taxon>Saccharomycetes</taxon>
        <taxon>Saccharomycetales</taxon>
        <taxon>Saccharomycetaceae</taxon>
        <taxon>Kluyveromyces</taxon>
    </lineage>
</organism>
<dbReference type="CDD" id="cd00462">
    <property type="entry name" value="PTH"/>
    <property type="match status" value="1"/>
</dbReference>
<evidence type="ECO:0000256" key="2">
    <source>
        <dbReference type="ARBA" id="ARBA00022555"/>
    </source>
</evidence>
<comment type="similarity">
    <text evidence="5">Belongs to the PTH family.</text>
</comment>
<evidence type="ECO:0000256" key="4">
    <source>
        <dbReference type="ARBA" id="ARBA00022884"/>
    </source>
</evidence>
<dbReference type="PROSITE" id="PS01196">
    <property type="entry name" value="PEPT_TRNA_HYDROL_2"/>
    <property type="match status" value="1"/>
</dbReference>
<evidence type="ECO:0000256" key="1">
    <source>
        <dbReference type="ARBA" id="ARBA00013260"/>
    </source>
</evidence>
<dbReference type="PANTHER" id="PTHR17224:SF1">
    <property type="entry name" value="PEPTIDYL-TRNA HYDROLASE"/>
    <property type="match status" value="1"/>
</dbReference>
<proteinExistence type="inferred from homology"/>
<protein>
    <recommendedName>
        <fullName evidence="1">peptidyl-tRNA hydrolase</fullName>
        <ecNumber evidence="1">3.1.1.29</ecNumber>
    </recommendedName>
</protein>
<dbReference type="Proteomes" id="UP000031516">
    <property type="component" value="Unassembled WGS sequence"/>
</dbReference>
<dbReference type="NCBIfam" id="TIGR00447">
    <property type="entry name" value="pth"/>
    <property type="match status" value="1"/>
</dbReference>
<dbReference type="EMBL" id="CCBQ010000019">
    <property type="protein sequence ID" value="CDO93012.1"/>
    <property type="molecule type" value="Genomic_DNA"/>
</dbReference>
<dbReference type="EC" id="3.1.1.29" evidence="1"/>
<comment type="caution">
    <text evidence="6">The sequence shown here is derived from an EMBL/GenBank/DDBJ whole genome shotgun (WGS) entry which is preliminary data.</text>
</comment>
<accession>A0A0A8L1S5</accession>
<evidence type="ECO:0000256" key="5">
    <source>
        <dbReference type="ARBA" id="ARBA00038063"/>
    </source>
</evidence>
<dbReference type="InterPro" id="IPR036416">
    <property type="entry name" value="Pept_tRNA_hydro_sf"/>
</dbReference>
<dbReference type="AlphaFoldDB" id="A0A0A8L1S5"/>
<keyword evidence="2" id="KW-0820">tRNA-binding</keyword>
<name>A0A0A8L1S5_9SACH</name>
<evidence type="ECO:0000256" key="3">
    <source>
        <dbReference type="ARBA" id="ARBA00022801"/>
    </source>
</evidence>
<evidence type="ECO:0000313" key="7">
    <source>
        <dbReference type="Proteomes" id="UP000031516"/>
    </source>
</evidence>
<keyword evidence="4" id="KW-0694">RNA-binding</keyword>
<dbReference type="InterPro" id="IPR001328">
    <property type="entry name" value="Pept_tRNA_hydro"/>
</dbReference>
<keyword evidence="7" id="KW-1185">Reference proteome</keyword>
<dbReference type="Pfam" id="PF01195">
    <property type="entry name" value="Pept_tRNA_hydro"/>
    <property type="match status" value="1"/>
</dbReference>
<evidence type="ECO:0000313" key="6">
    <source>
        <dbReference type="EMBL" id="CDO93012.1"/>
    </source>
</evidence>
<dbReference type="OrthoDB" id="1711136at2759"/>
<dbReference type="GO" id="GO:0004045">
    <property type="term" value="F:peptidyl-tRNA hydrolase activity"/>
    <property type="evidence" value="ECO:0007669"/>
    <property type="project" value="UniProtKB-EC"/>
</dbReference>